<evidence type="ECO:0000313" key="1">
    <source>
        <dbReference type="EMBL" id="PZW48143.1"/>
    </source>
</evidence>
<reference evidence="1 2" key="1">
    <citation type="submission" date="2018-06" db="EMBL/GenBank/DDBJ databases">
        <title>Genomic Encyclopedia of Archaeal and Bacterial Type Strains, Phase II (KMG-II): from individual species to whole genera.</title>
        <authorList>
            <person name="Goeker M."/>
        </authorList>
    </citation>
    <scope>NUCLEOTIDE SEQUENCE [LARGE SCALE GENOMIC DNA]</scope>
    <source>
        <strain evidence="1 2">DSM 24525</strain>
    </source>
</reference>
<dbReference type="Pfam" id="PF06267">
    <property type="entry name" value="DUF1028"/>
    <property type="match status" value="1"/>
</dbReference>
<dbReference type="Proteomes" id="UP000249688">
    <property type="component" value="Unassembled WGS sequence"/>
</dbReference>
<proteinExistence type="predicted"/>
<dbReference type="InterPro" id="IPR029055">
    <property type="entry name" value="Ntn_hydrolases_N"/>
</dbReference>
<dbReference type="OrthoDB" id="9790012at2"/>
<dbReference type="SUPFAM" id="SSF56235">
    <property type="entry name" value="N-terminal nucleophile aminohydrolases (Ntn hydrolases)"/>
    <property type="match status" value="1"/>
</dbReference>
<sequence>MTFSLIARCATTGAFGYAAATSNIGVGARLCALAAGVGGVLTQHRTDPRLAPRGVALLQSGCDARHTIAALVASTPDHGWRQLAAIDAQGGTAHFHGERVKPARGAAHGPDVVAIGNILANDQVPDAMVAAFQGAGGALADRLLVALAAGEAAGGEHGPVVSAALRIVTDQDFPYADLRVDRAADPITTLAGLWADYAPWADEFVLRALTPDAARGG</sequence>
<dbReference type="GO" id="GO:0016787">
    <property type="term" value="F:hydrolase activity"/>
    <property type="evidence" value="ECO:0007669"/>
    <property type="project" value="UniProtKB-KW"/>
</dbReference>
<dbReference type="PANTHER" id="PTHR39328:SF1">
    <property type="entry name" value="BLL2871 PROTEIN"/>
    <property type="match status" value="1"/>
</dbReference>
<dbReference type="RefSeq" id="WP_111397542.1">
    <property type="nucleotide sequence ID" value="NZ_QKYU01000006.1"/>
</dbReference>
<protein>
    <submittedName>
        <fullName evidence="1">Putative Ntn-hydrolase superfamily protein</fullName>
    </submittedName>
</protein>
<dbReference type="Gene3D" id="3.60.20.10">
    <property type="entry name" value="Glutamine Phosphoribosylpyrophosphate, subunit 1, domain 1"/>
    <property type="match status" value="1"/>
</dbReference>
<keyword evidence="1" id="KW-0378">Hydrolase</keyword>
<dbReference type="AlphaFoldDB" id="A0A2W7J8P2"/>
<dbReference type="EMBL" id="QKYU01000006">
    <property type="protein sequence ID" value="PZW48143.1"/>
    <property type="molecule type" value="Genomic_DNA"/>
</dbReference>
<gene>
    <name evidence="1" type="ORF">C8P66_106147</name>
</gene>
<evidence type="ECO:0000313" key="2">
    <source>
        <dbReference type="Proteomes" id="UP000249688"/>
    </source>
</evidence>
<organism evidence="1 2">
    <name type="scientific">Humitalea rosea</name>
    <dbReference type="NCBI Taxonomy" id="990373"/>
    <lineage>
        <taxon>Bacteria</taxon>
        <taxon>Pseudomonadati</taxon>
        <taxon>Pseudomonadota</taxon>
        <taxon>Alphaproteobacteria</taxon>
        <taxon>Acetobacterales</taxon>
        <taxon>Roseomonadaceae</taxon>
        <taxon>Humitalea</taxon>
    </lineage>
</organism>
<dbReference type="PANTHER" id="PTHR39328">
    <property type="entry name" value="BLL2871 PROTEIN"/>
    <property type="match status" value="1"/>
</dbReference>
<accession>A0A2W7J8P2</accession>
<keyword evidence="2" id="KW-1185">Reference proteome</keyword>
<name>A0A2W7J8P2_9PROT</name>
<comment type="caution">
    <text evidence="1">The sequence shown here is derived from an EMBL/GenBank/DDBJ whole genome shotgun (WGS) entry which is preliminary data.</text>
</comment>
<dbReference type="InterPro" id="IPR010430">
    <property type="entry name" value="DUF1028"/>
</dbReference>